<dbReference type="PANTHER" id="PTHR21141:SF5">
    <property type="entry name" value="LARGE RIBOSOMAL SUBUNIT PROTEIN P2"/>
    <property type="match status" value="1"/>
</dbReference>
<evidence type="ECO:0000256" key="1">
    <source>
        <dbReference type="ARBA" id="ARBA00005436"/>
    </source>
</evidence>
<dbReference type="OrthoDB" id="1227494at2759"/>
<dbReference type="FunFam" id="1.10.10.1410:FF:000002">
    <property type="entry name" value="60S acidic ribosomal protein P2"/>
    <property type="match status" value="1"/>
</dbReference>
<evidence type="ECO:0000256" key="4">
    <source>
        <dbReference type="SAM" id="MobiDB-lite"/>
    </source>
</evidence>
<evidence type="ECO:0000313" key="6">
    <source>
        <dbReference type="Proteomes" id="UP000224006"/>
    </source>
</evidence>
<dbReference type="GeneID" id="40312049"/>
<comment type="caution">
    <text evidence="5">The sequence shown here is derived from an EMBL/GenBank/DDBJ whole genome shotgun (WGS) entry which is preliminary data.</text>
</comment>
<dbReference type="KEGG" id="bbes:BESB_071230"/>
<reference evidence="5 6" key="1">
    <citation type="submission" date="2017-09" db="EMBL/GenBank/DDBJ databases">
        <title>Genome sequencing of Besnoitia besnoiti strain Bb-Ger1.</title>
        <authorList>
            <person name="Schares G."/>
            <person name="Venepally P."/>
            <person name="Lorenzi H.A."/>
        </authorList>
    </citation>
    <scope>NUCLEOTIDE SEQUENCE [LARGE SCALE GENOMIC DNA]</scope>
    <source>
        <strain evidence="5 6">Bb-Ger1</strain>
    </source>
</reference>
<sequence length="112" mass="11584">MAMKYVAAYLMVVLSGNDAPTKQQVEKTLSSVGIDVESDILNAFLKAVEGKTPHELIAEGMEKLQKVPAGGAVAAAPAAGGAAAAGAGEAAKKEEVKEEEEEEDDMGFSLFD</sequence>
<evidence type="ECO:0000313" key="5">
    <source>
        <dbReference type="EMBL" id="PFH33971.1"/>
    </source>
</evidence>
<dbReference type="Pfam" id="PF00428">
    <property type="entry name" value="Ribosomal_60s"/>
    <property type="match status" value="1"/>
</dbReference>
<keyword evidence="3" id="KW-0687">Ribonucleoprotein</keyword>
<keyword evidence="2 5" id="KW-0689">Ribosomal protein</keyword>
<name>A0A2A9MCC8_BESBE</name>
<dbReference type="Proteomes" id="UP000224006">
    <property type="component" value="Unassembled WGS sequence"/>
</dbReference>
<evidence type="ECO:0000256" key="3">
    <source>
        <dbReference type="ARBA" id="ARBA00023274"/>
    </source>
</evidence>
<evidence type="ECO:0000256" key="2">
    <source>
        <dbReference type="ARBA" id="ARBA00022980"/>
    </source>
</evidence>
<dbReference type="RefSeq" id="XP_029217980.1">
    <property type="nucleotide sequence ID" value="XM_029365496.1"/>
</dbReference>
<organism evidence="5 6">
    <name type="scientific">Besnoitia besnoiti</name>
    <name type="common">Apicomplexan protozoan</name>
    <dbReference type="NCBI Taxonomy" id="94643"/>
    <lineage>
        <taxon>Eukaryota</taxon>
        <taxon>Sar</taxon>
        <taxon>Alveolata</taxon>
        <taxon>Apicomplexa</taxon>
        <taxon>Conoidasida</taxon>
        <taxon>Coccidia</taxon>
        <taxon>Eucoccidiorida</taxon>
        <taxon>Eimeriorina</taxon>
        <taxon>Sarcocystidae</taxon>
        <taxon>Besnoitia</taxon>
    </lineage>
</organism>
<dbReference type="EMBL" id="NWUJ01000007">
    <property type="protein sequence ID" value="PFH33971.1"/>
    <property type="molecule type" value="Genomic_DNA"/>
</dbReference>
<accession>A0A2A9MCC8</accession>
<dbReference type="CDD" id="cd05833">
    <property type="entry name" value="Ribosomal_P2"/>
    <property type="match status" value="1"/>
</dbReference>
<dbReference type="AlphaFoldDB" id="A0A2A9MCC8"/>
<keyword evidence="6" id="KW-1185">Reference proteome</keyword>
<dbReference type="GO" id="GO:0003735">
    <property type="term" value="F:structural constituent of ribosome"/>
    <property type="evidence" value="ECO:0007669"/>
    <property type="project" value="InterPro"/>
</dbReference>
<dbReference type="STRING" id="94643.A0A2A9MCC8"/>
<comment type="similarity">
    <text evidence="1">Belongs to the eukaryotic ribosomal protein P1/P2 family.</text>
</comment>
<dbReference type="PANTHER" id="PTHR21141">
    <property type="entry name" value="60S ACIDIC RIBOSOMAL PROTEIN FAMILY MEMBER"/>
    <property type="match status" value="1"/>
</dbReference>
<feature type="compositionally biased region" description="Acidic residues" evidence="4">
    <location>
        <begin position="97"/>
        <end position="106"/>
    </location>
</feature>
<dbReference type="HAMAP" id="MF_01478">
    <property type="entry name" value="Ribosomal_L12_arch"/>
    <property type="match status" value="1"/>
</dbReference>
<proteinExistence type="inferred from homology"/>
<dbReference type="GO" id="GO:0022625">
    <property type="term" value="C:cytosolic large ribosomal subunit"/>
    <property type="evidence" value="ECO:0007669"/>
    <property type="project" value="InterPro"/>
</dbReference>
<dbReference type="InterPro" id="IPR038716">
    <property type="entry name" value="P1/P2_N_sf"/>
</dbReference>
<dbReference type="VEuPathDB" id="ToxoDB:BESB_071230"/>
<gene>
    <name evidence="5" type="ORF">BESB_071230</name>
</gene>
<feature type="region of interest" description="Disordered" evidence="4">
    <location>
        <begin position="84"/>
        <end position="112"/>
    </location>
</feature>
<dbReference type="InterPro" id="IPR027534">
    <property type="entry name" value="Ribosomal_P1/P2"/>
</dbReference>
<dbReference type="Gene3D" id="1.10.10.1410">
    <property type="match status" value="1"/>
</dbReference>
<dbReference type="InterPro" id="IPR044076">
    <property type="entry name" value="Ribosomal_P2"/>
</dbReference>
<dbReference type="GO" id="GO:0002182">
    <property type="term" value="P:cytoplasmic translational elongation"/>
    <property type="evidence" value="ECO:0007669"/>
    <property type="project" value="InterPro"/>
</dbReference>
<protein>
    <submittedName>
        <fullName evidence="5">Ribosomal protein RPP2</fullName>
    </submittedName>
</protein>